<gene>
    <name evidence="3" type="ORF">BHE90_011420</name>
</gene>
<name>A0A430LEK8_9HYPO</name>
<feature type="domain" description="DUF8212" evidence="2">
    <location>
        <begin position="199"/>
        <end position="256"/>
    </location>
</feature>
<dbReference type="Pfam" id="PF06985">
    <property type="entry name" value="HET"/>
    <property type="match status" value="1"/>
</dbReference>
<sequence length="576" mass="65174">MRLLNTTSLKLEYFVGDEIPNYAILSHKWEAEEILFEDLQTDDGWPQKKGADKVKRACLQANDDGFEYIWIDTCCIDKSSSAELSEAINSMFNWYYRSQIGDRLSLLESIVSVTGIDRRVLGRGEHHQLCRTKESSWIRCRCGGGDVFEDIHRLLSPFSVATRMSWASTRVTTRVEDQAYALLGLFNVNMPLLYGEGTKAFRRLQEEIIRNSNDQSILAGQHQLCLSSDLANDRNHDILDDVFDHLFPSHPRAFKNASPLERVGTSSKHLSMTLTNRCLNIDLHMCPCWSRRDPFASTAESGWLGILASVYSDDYLSRPAILLDRVSSPVDDRHVFTRTRRYQKTLIRVSPDALPDRNTEVEISQRGLVVGLNPSCIQMMNIDLLIHPPTSAQGTRTLAIRVNPTIGGHDDMAYRIWASFPDLEQTPDGQVRSAAFAVEDLQGATPNRFGLVAIGDDGSNHAFFVAYGFSVQNTEALDSAAPLKFDPWCRLLEWHRIMSNREYIPKDDELVNVVLEEMAGFSYWYNYVPSSTEDGSHLYDSMDWSAELGLRAQVALTPNTFLGQTAYELTTSVWRT</sequence>
<dbReference type="Proteomes" id="UP000287124">
    <property type="component" value="Unassembled WGS sequence"/>
</dbReference>
<keyword evidence="4" id="KW-1185">Reference proteome</keyword>
<comment type="caution">
    <text evidence="3">The sequence shown here is derived from an EMBL/GenBank/DDBJ whole genome shotgun (WGS) entry which is preliminary data.</text>
</comment>
<dbReference type="InterPro" id="IPR010730">
    <property type="entry name" value="HET"/>
</dbReference>
<protein>
    <submittedName>
        <fullName evidence="3">Uncharacterized protein</fullName>
    </submittedName>
</protein>
<proteinExistence type="predicted"/>
<reference evidence="3 4" key="1">
    <citation type="submission" date="2017-06" db="EMBL/GenBank/DDBJ databases">
        <title>Comparative genomic analysis of Ambrosia Fusariam Clade fungi.</title>
        <authorList>
            <person name="Stajich J.E."/>
            <person name="Carrillo J."/>
            <person name="Kijimoto T."/>
            <person name="Eskalen A."/>
            <person name="O'Donnell K."/>
            <person name="Kasson M."/>
        </authorList>
    </citation>
    <scope>NUCLEOTIDE SEQUENCE [LARGE SCALE GENOMIC DNA]</scope>
    <source>
        <strain evidence="3 4">UCR1854</strain>
    </source>
</reference>
<evidence type="ECO:0000313" key="3">
    <source>
        <dbReference type="EMBL" id="RTE74140.1"/>
    </source>
</evidence>
<evidence type="ECO:0000313" key="4">
    <source>
        <dbReference type="Proteomes" id="UP000287124"/>
    </source>
</evidence>
<evidence type="ECO:0000259" key="1">
    <source>
        <dbReference type="Pfam" id="PF06985"/>
    </source>
</evidence>
<organism evidence="3 4">
    <name type="scientific">Fusarium euwallaceae</name>
    <dbReference type="NCBI Taxonomy" id="1147111"/>
    <lineage>
        <taxon>Eukaryota</taxon>
        <taxon>Fungi</taxon>
        <taxon>Dikarya</taxon>
        <taxon>Ascomycota</taxon>
        <taxon>Pezizomycotina</taxon>
        <taxon>Sordariomycetes</taxon>
        <taxon>Hypocreomycetidae</taxon>
        <taxon>Hypocreales</taxon>
        <taxon>Nectriaceae</taxon>
        <taxon>Fusarium</taxon>
        <taxon>Fusarium solani species complex</taxon>
    </lineage>
</organism>
<dbReference type="EMBL" id="MIKF01000233">
    <property type="protein sequence ID" value="RTE74140.1"/>
    <property type="molecule type" value="Genomic_DNA"/>
</dbReference>
<dbReference type="AlphaFoldDB" id="A0A430LEK8"/>
<dbReference type="InterPro" id="IPR058525">
    <property type="entry name" value="DUF8212"/>
</dbReference>
<dbReference type="PANTHER" id="PTHR10622:SF10">
    <property type="entry name" value="HET DOMAIN-CONTAINING PROTEIN"/>
    <property type="match status" value="1"/>
</dbReference>
<accession>A0A430LEK8</accession>
<evidence type="ECO:0000259" key="2">
    <source>
        <dbReference type="Pfam" id="PF26640"/>
    </source>
</evidence>
<dbReference type="PANTHER" id="PTHR10622">
    <property type="entry name" value="HET DOMAIN-CONTAINING PROTEIN"/>
    <property type="match status" value="1"/>
</dbReference>
<dbReference type="Pfam" id="PF26640">
    <property type="entry name" value="DUF8212"/>
    <property type="match status" value="1"/>
</dbReference>
<feature type="domain" description="Heterokaryon incompatibility" evidence="1">
    <location>
        <begin position="22"/>
        <end position="99"/>
    </location>
</feature>